<dbReference type="InterPro" id="IPR011611">
    <property type="entry name" value="PfkB_dom"/>
</dbReference>
<comment type="similarity">
    <text evidence="1">Belongs to the carbohydrate kinase PfkB family.</text>
</comment>
<comment type="caution">
    <text evidence="8">The sequence shown here is derived from an EMBL/GenBank/DDBJ whole genome shotgun (WGS) entry which is preliminary data.</text>
</comment>
<dbReference type="Pfam" id="PF00294">
    <property type="entry name" value="PfkB"/>
    <property type="match status" value="1"/>
</dbReference>
<evidence type="ECO:0000313" key="9">
    <source>
        <dbReference type="Proteomes" id="UP000215896"/>
    </source>
</evidence>
<dbReference type="OrthoDB" id="9801219at2"/>
<evidence type="ECO:0000256" key="6">
    <source>
        <dbReference type="PIRNR" id="PIRNR000535"/>
    </source>
</evidence>
<organism evidence="8 9">
    <name type="scientific">Enemella evansiae</name>
    <dbReference type="NCBI Taxonomy" id="2016499"/>
    <lineage>
        <taxon>Bacteria</taxon>
        <taxon>Bacillati</taxon>
        <taxon>Actinomycetota</taxon>
        <taxon>Actinomycetes</taxon>
        <taxon>Propionibacteriales</taxon>
        <taxon>Propionibacteriaceae</taxon>
        <taxon>Enemella</taxon>
    </lineage>
</organism>
<dbReference type="EMBL" id="NMVO01000014">
    <property type="protein sequence ID" value="OYO12912.1"/>
    <property type="molecule type" value="Genomic_DNA"/>
</dbReference>
<dbReference type="PANTHER" id="PTHR46566:SF5">
    <property type="entry name" value="1-PHOSPHOFRUCTOKINASE"/>
    <property type="match status" value="1"/>
</dbReference>
<dbReference type="RefSeq" id="WP_094355155.1">
    <property type="nucleotide sequence ID" value="NZ_NMVK01000001.1"/>
</dbReference>
<evidence type="ECO:0000256" key="2">
    <source>
        <dbReference type="ARBA" id="ARBA00022679"/>
    </source>
</evidence>
<dbReference type="GO" id="GO:0005829">
    <property type="term" value="C:cytosol"/>
    <property type="evidence" value="ECO:0007669"/>
    <property type="project" value="TreeGrafter"/>
</dbReference>
<evidence type="ECO:0000313" key="8">
    <source>
        <dbReference type="EMBL" id="OYO12912.1"/>
    </source>
</evidence>
<dbReference type="GO" id="GO:0005524">
    <property type="term" value="F:ATP binding"/>
    <property type="evidence" value="ECO:0007669"/>
    <property type="project" value="UniProtKB-KW"/>
</dbReference>
<dbReference type="AlphaFoldDB" id="A0A255GBS9"/>
<evidence type="ECO:0000259" key="7">
    <source>
        <dbReference type="Pfam" id="PF00294"/>
    </source>
</evidence>
<evidence type="ECO:0000256" key="3">
    <source>
        <dbReference type="ARBA" id="ARBA00022741"/>
    </source>
</evidence>
<keyword evidence="3" id="KW-0547">Nucleotide-binding</keyword>
<evidence type="ECO:0000256" key="5">
    <source>
        <dbReference type="ARBA" id="ARBA00022840"/>
    </source>
</evidence>
<gene>
    <name evidence="8" type="ORF">CGZ94_13585</name>
</gene>
<feature type="domain" description="Carbohydrate kinase PfkB" evidence="7">
    <location>
        <begin position="13"/>
        <end position="268"/>
    </location>
</feature>
<dbReference type="InterPro" id="IPR029056">
    <property type="entry name" value="Ribokinase-like"/>
</dbReference>
<proteinExistence type="inferred from homology"/>
<dbReference type="NCBIfam" id="TIGR03168">
    <property type="entry name" value="1-PFK"/>
    <property type="match status" value="1"/>
</dbReference>
<dbReference type="PIRSF" id="PIRSF000535">
    <property type="entry name" value="1PFK/6PFK/LacC"/>
    <property type="match status" value="1"/>
</dbReference>
<keyword evidence="9" id="KW-1185">Reference proteome</keyword>
<accession>A0A255GBS9</accession>
<dbReference type="Proteomes" id="UP000215896">
    <property type="component" value="Unassembled WGS sequence"/>
</dbReference>
<dbReference type="InterPro" id="IPR017583">
    <property type="entry name" value="Tagatose/fructose_Pkinase"/>
</dbReference>
<protein>
    <submittedName>
        <fullName evidence="8">Tagatose-6-phosphate kinase</fullName>
    </submittedName>
</protein>
<sequence>MELLTVTLNPALDLTYRVPELVAGGSVRVAEVTGRAGGKGVNVATVAQALGATAQALVLVGGPGSDELTDGLTDLGLRTRAVTALAGIRRTIAVVPDQGDTTILLEPGSRVTAPEEVSDQVLKEVAAALAEGVGAVVVSGSLAPGVPAELPARIAERCREAGIPCVVDTSGEALGAAVGSGAVLKPNREELEQLRGPLGAEPAALADAAGDLLTGGAPACLVTLGAAGLLLRTPQGAWLARPPEQIAGNATGAGDAAAAALALGLAKGSAGGVPDWPVLLADVVATSAAAVLSPVAGELDLAARERWLPLVRIDELPVAEGMTQ</sequence>
<evidence type="ECO:0000256" key="1">
    <source>
        <dbReference type="ARBA" id="ARBA00010688"/>
    </source>
</evidence>
<dbReference type="PANTHER" id="PTHR46566">
    <property type="entry name" value="1-PHOSPHOFRUCTOKINASE-RELATED"/>
    <property type="match status" value="1"/>
</dbReference>
<keyword evidence="4 8" id="KW-0418">Kinase</keyword>
<keyword evidence="2 6" id="KW-0808">Transferase</keyword>
<dbReference type="Gene3D" id="3.40.1190.20">
    <property type="match status" value="1"/>
</dbReference>
<name>A0A255GBS9_9ACTN</name>
<evidence type="ECO:0000256" key="4">
    <source>
        <dbReference type="ARBA" id="ARBA00022777"/>
    </source>
</evidence>
<keyword evidence="5" id="KW-0067">ATP-binding</keyword>
<dbReference type="GO" id="GO:0008443">
    <property type="term" value="F:phosphofructokinase activity"/>
    <property type="evidence" value="ECO:0007669"/>
    <property type="project" value="TreeGrafter"/>
</dbReference>
<reference evidence="8 9" key="1">
    <citation type="submission" date="2017-07" db="EMBL/GenBank/DDBJ databases">
        <title>Draft whole genome sequences of clinical Proprionibacteriaceae strains.</title>
        <authorList>
            <person name="Bernier A.-M."/>
            <person name="Bernard K."/>
            <person name="Domingo M.-C."/>
        </authorList>
    </citation>
    <scope>NUCLEOTIDE SEQUENCE [LARGE SCALE GENOMIC DNA]</scope>
    <source>
        <strain evidence="8 9">NML 030167</strain>
    </source>
</reference>
<dbReference type="SUPFAM" id="SSF53613">
    <property type="entry name" value="Ribokinase-like"/>
    <property type="match status" value="1"/>
</dbReference>